<dbReference type="GO" id="GO:0008408">
    <property type="term" value="F:3'-5' exonuclease activity"/>
    <property type="evidence" value="ECO:0007669"/>
    <property type="project" value="TreeGrafter"/>
</dbReference>
<accession>A0A840QKP3</accession>
<dbReference type="RefSeq" id="WP_184731396.1">
    <property type="nucleotide sequence ID" value="NZ_JACHIW010000002.1"/>
</dbReference>
<dbReference type="CDD" id="cd06127">
    <property type="entry name" value="DEDDh"/>
    <property type="match status" value="1"/>
</dbReference>
<sequence length="202" mass="21671">MTTFTVIDFEATTPAIEVATLSLRPTTGPLAEIARFEALIKPPAHAPVTDFDTRTTGIRAADVADQPPAQQVLAELDAALAPHQPMVLVAHHAPTEAGLLHHYRDACPGLAGLPVVDTIAMAKLLLPYLGTYNLDHLLVACKIPRPAHRHRAMPDVEATAALFQTLLDRDTGGAHWPSLEALIKTTARQPKTGEPDPQLGLF</sequence>
<evidence type="ECO:0000256" key="1">
    <source>
        <dbReference type="ARBA" id="ARBA00022722"/>
    </source>
</evidence>
<dbReference type="EMBL" id="JACHIW010000002">
    <property type="protein sequence ID" value="MBB5159153.1"/>
    <property type="molecule type" value="Genomic_DNA"/>
</dbReference>
<dbReference type="AlphaFoldDB" id="A0A840QKP3"/>
<protein>
    <submittedName>
        <fullName evidence="5">DNA polymerase-3 subunit epsilon</fullName>
        <ecNumber evidence="5">2.7.7.7</ecNumber>
    </submittedName>
</protein>
<dbReference type="Pfam" id="PF00929">
    <property type="entry name" value="RNase_T"/>
    <property type="match status" value="1"/>
</dbReference>
<dbReference type="PANTHER" id="PTHR30231">
    <property type="entry name" value="DNA POLYMERASE III SUBUNIT EPSILON"/>
    <property type="match status" value="1"/>
</dbReference>
<keyword evidence="1" id="KW-0540">Nuclease</keyword>
<evidence type="ECO:0000256" key="2">
    <source>
        <dbReference type="ARBA" id="ARBA00022801"/>
    </source>
</evidence>
<proteinExistence type="predicted"/>
<evidence type="ECO:0000313" key="5">
    <source>
        <dbReference type="EMBL" id="MBB5159153.1"/>
    </source>
</evidence>
<name>A0A840QKP3_9PSEU</name>
<keyword evidence="2" id="KW-0378">Hydrolase</keyword>
<keyword evidence="5" id="KW-0808">Transferase</keyword>
<dbReference type="InterPro" id="IPR036397">
    <property type="entry name" value="RNaseH_sf"/>
</dbReference>
<dbReference type="GO" id="GO:0003676">
    <property type="term" value="F:nucleic acid binding"/>
    <property type="evidence" value="ECO:0007669"/>
    <property type="project" value="InterPro"/>
</dbReference>
<keyword evidence="3" id="KW-0269">Exonuclease</keyword>
<dbReference type="InterPro" id="IPR012337">
    <property type="entry name" value="RNaseH-like_sf"/>
</dbReference>
<organism evidence="5 6">
    <name type="scientific">Saccharopolyspora phatthalungensis</name>
    <dbReference type="NCBI Taxonomy" id="664693"/>
    <lineage>
        <taxon>Bacteria</taxon>
        <taxon>Bacillati</taxon>
        <taxon>Actinomycetota</taxon>
        <taxon>Actinomycetes</taxon>
        <taxon>Pseudonocardiales</taxon>
        <taxon>Pseudonocardiaceae</taxon>
        <taxon>Saccharopolyspora</taxon>
    </lineage>
</organism>
<dbReference type="GO" id="GO:0003887">
    <property type="term" value="F:DNA-directed DNA polymerase activity"/>
    <property type="evidence" value="ECO:0007669"/>
    <property type="project" value="UniProtKB-EC"/>
</dbReference>
<dbReference type="SMART" id="SM00479">
    <property type="entry name" value="EXOIII"/>
    <property type="match status" value="1"/>
</dbReference>
<comment type="caution">
    <text evidence="5">The sequence shown here is derived from an EMBL/GenBank/DDBJ whole genome shotgun (WGS) entry which is preliminary data.</text>
</comment>
<feature type="domain" description="Exonuclease" evidence="4">
    <location>
        <begin position="3"/>
        <end position="172"/>
    </location>
</feature>
<evidence type="ECO:0000259" key="4">
    <source>
        <dbReference type="SMART" id="SM00479"/>
    </source>
</evidence>
<gene>
    <name evidence="5" type="ORF">BJ970_006752</name>
</gene>
<dbReference type="SUPFAM" id="SSF53098">
    <property type="entry name" value="Ribonuclease H-like"/>
    <property type="match status" value="1"/>
</dbReference>
<dbReference type="Proteomes" id="UP000584374">
    <property type="component" value="Unassembled WGS sequence"/>
</dbReference>
<evidence type="ECO:0000256" key="3">
    <source>
        <dbReference type="ARBA" id="ARBA00022839"/>
    </source>
</evidence>
<dbReference type="InterPro" id="IPR013520">
    <property type="entry name" value="Ribonucl_H"/>
</dbReference>
<evidence type="ECO:0000313" key="6">
    <source>
        <dbReference type="Proteomes" id="UP000584374"/>
    </source>
</evidence>
<reference evidence="5 6" key="1">
    <citation type="submission" date="2020-08" db="EMBL/GenBank/DDBJ databases">
        <title>Sequencing the genomes of 1000 actinobacteria strains.</title>
        <authorList>
            <person name="Klenk H.-P."/>
        </authorList>
    </citation>
    <scope>NUCLEOTIDE SEQUENCE [LARGE SCALE GENOMIC DNA]</scope>
    <source>
        <strain evidence="5 6">DSM 45584</strain>
    </source>
</reference>
<keyword evidence="5" id="KW-0548">Nucleotidyltransferase</keyword>
<dbReference type="EC" id="2.7.7.7" evidence="5"/>
<dbReference type="PANTHER" id="PTHR30231:SF4">
    <property type="entry name" value="PROTEIN NEN2"/>
    <property type="match status" value="1"/>
</dbReference>
<dbReference type="Gene3D" id="3.30.420.10">
    <property type="entry name" value="Ribonuclease H-like superfamily/Ribonuclease H"/>
    <property type="match status" value="1"/>
</dbReference>
<keyword evidence="6" id="KW-1185">Reference proteome</keyword>